<sequence length="94" mass="10373">GLRARSVSSKAEAEPQEQPPAVDDEKVFDDWFDTTDATSGGVFWLWLLPVSAVLFYVYLDLIYGEKCVNQYLNASGAFCYQTELPSALSKLASA</sequence>
<gene>
    <name evidence="3" type="ORF">SNAT2548_LOCUS5831</name>
</gene>
<keyword evidence="2" id="KW-1133">Transmembrane helix</keyword>
<protein>
    <submittedName>
        <fullName evidence="3">Uncharacterized protein</fullName>
    </submittedName>
</protein>
<accession>A0A812JA86</accession>
<keyword evidence="2" id="KW-0472">Membrane</keyword>
<feature type="transmembrane region" description="Helical" evidence="2">
    <location>
        <begin position="41"/>
        <end position="59"/>
    </location>
</feature>
<evidence type="ECO:0000313" key="3">
    <source>
        <dbReference type="EMBL" id="CAE7199286.1"/>
    </source>
</evidence>
<comment type="caution">
    <text evidence="3">The sequence shown here is derived from an EMBL/GenBank/DDBJ whole genome shotgun (WGS) entry which is preliminary data.</text>
</comment>
<dbReference type="AlphaFoldDB" id="A0A812JA86"/>
<dbReference type="EMBL" id="CAJNDS010000379">
    <property type="protein sequence ID" value="CAE7199286.1"/>
    <property type="molecule type" value="Genomic_DNA"/>
</dbReference>
<reference evidence="3" key="1">
    <citation type="submission" date="2021-02" db="EMBL/GenBank/DDBJ databases">
        <authorList>
            <person name="Dougan E. K."/>
            <person name="Rhodes N."/>
            <person name="Thang M."/>
            <person name="Chan C."/>
        </authorList>
    </citation>
    <scope>NUCLEOTIDE SEQUENCE</scope>
</reference>
<keyword evidence="2" id="KW-0812">Transmembrane</keyword>
<proteinExistence type="predicted"/>
<feature type="non-terminal residue" evidence="3">
    <location>
        <position position="94"/>
    </location>
</feature>
<name>A0A812JA86_9DINO</name>
<organism evidence="3 4">
    <name type="scientific">Symbiodinium natans</name>
    <dbReference type="NCBI Taxonomy" id="878477"/>
    <lineage>
        <taxon>Eukaryota</taxon>
        <taxon>Sar</taxon>
        <taxon>Alveolata</taxon>
        <taxon>Dinophyceae</taxon>
        <taxon>Suessiales</taxon>
        <taxon>Symbiodiniaceae</taxon>
        <taxon>Symbiodinium</taxon>
    </lineage>
</organism>
<dbReference type="Proteomes" id="UP000604046">
    <property type="component" value="Unassembled WGS sequence"/>
</dbReference>
<evidence type="ECO:0000256" key="2">
    <source>
        <dbReference type="SAM" id="Phobius"/>
    </source>
</evidence>
<keyword evidence="4" id="KW-1185">Reference proteome</keyword>
<evidence type="ECO:0000313" key="4">
    <source>
        <dbReference type="Proteomes" id="UP000604046"/>
    </source>
</evidence>
<feature type="region of interest" description="Disordered" evidence="1">
    <location>
        <begin position="1"/>
        <end position="24"/>
    </location>
</feature>
<evidence type="ECO:0000256" key="1">
    <source>
        <dbReference type="SAM" id="MobiDB-lite"/>
    </source>
</evidence>